<dbReference type="GO" id="GO:0003723">
    <property type="term" value="F:RNA binding"/>
    <property type="evidence" value="ECO:0007669"/>
    <property type="project" value="UniProtKB-KW"/>
</dbReference>
<keyword evidence="5" id="KW-1185">Reference proteome</keyword>
<dbReference type="InterPro" id="IPR035979">
    <property type="entry name" value="RBD_domain_sf"/>
</dbReference>
<feature type="region of interest" description="Disordered" evidence="3">
    <location>
        <begin position="332"/>
        <end position="367"/>
    </location>
</feature>
<organism evidence="4 5">
    <name type="scientific">Stachybotrys chlorohalonatus (strain IBT 40285)</name>
    <dbReference type="NCBI Taxonomy" id="1283841"/>
    <lineage>
        <taxon>Eukaryota</taxon>
        <taxon>Fungi</taxon>
        <taxon>Dikarya</taxon>
        <taxon>Ascomycota</taxon>
        <taxon>Pezizomycotina</taxon>
        <taxon>Sordariomycetes</taxon>
        <taxon>Hypocreomycetidae</taxon>
        <taxon>Hypocreales</taxon>
        <taxon>Stachybotryaceae</taxon>
        <taxon>Stachybotrys</taxon>
    </lineage>
</organism>
<protein>
    <recommendedName>
        <fullName evidence="6">RRM domain-containing protein</fullName>
    </recommendedName>
</protein>
<dbReference type="InterPro" id="IPR012677">
    <property type="entry name" value="Nucleotide-bd_a/b_plait_sf"/>
</dbReference>
<dbReference type="SUPFAM" id="SSF54928">
    <property type="entry name" value="RNA-binding domain, RBD"/>
    <property type="match status" value="1"/>
</dbReference>
<sequence length="834" mass="91338">MFTMGGMRMTPAYRFLTLMPGDMSFIDTSTPFKALKDENGATGGVSLNSQFEYSGRSLTAGSYHATPSMATVGNNEATGGMTQPSKLDPASSAWIPAANAVAFNQLQGINFRGGLTAASQASICNVVSAGRHAQQLTDTDGLAGVSPIGMPVSSQSAISSPPYAPQDIVGAPQMQMANQGQAAMGYQYPFLPYGQHFYGQFPAQPYATQNNVAPSAGVSPLDGLAGSGSVTAGASQPSLRTNQSPESQNLTSQHPASPSQQELIAQIDNVCRQAQAPQQRRGSTPQEFYDWMAQQSANSEPRSYAPLTAGYQAMNIPPPKFDLAAGGRLPLVQSLGTSDTSPAKSSSATSQSMSQPSHGHPDAHHVESVSPGEHIIHKHVSPMSLGKNIGEASPLPLIHKAAPMQQYQHAAPAQCILSTAVVPSQEGYNTSRAAADPKAQRSDKLNVLTGTPSGLPTLAMAMDPQHFPFVEGARQMAVKNYGVVKLKNIPFSTKRSEVIAFLGRNSKILNDSEEPVHIIMERVTSKTMDAYIEFTTLEDAMRAVERHQNNQRDGRLSRLGDRPVEVELSSQASLMKDLFPLATGLIWDGARPEFKPHNWDEPWENFKGFVSEEEMTMLVKHVEVPHRSPFSKECPQRPYECLISTLKKFPWYVTERITISQRRAVYRAACELLRLLANSVRKGDDSINLSEQLYRRVAESAMRCPGFTTLMKDDVAYMTNMSETEQRAFGQPRFANSWRHQYAIAPKPGIPLDVLEWYLAIIREQSQRDILARPLKERSKIQEKTEKTDMYWGYFWAEVGYTMGPQFDKMTLAQAGHAELSAVERILGRVFAAN</sequence>
<proteinExistence type="predicted"/>
<dbReference type="EMBL" id="KL660576">
    <property type="protein sequence ID" value="KFA65663.1"/>
    <property type="molecule type" value="Genomic_DNA"/>
</dbReference>
<dbReference type="Gene3D" id="3.30.70.330">
    <property type="match status" value="1"/>
</dbReference>
<evidence type="ECO:0000313" key="4">
    <source>
        <dbReference type="EMBL" id="KFA65663.1"/>
    </source>
</evidence>
<evidence type="ECO:0000256" key="2">
    <source>
        <dbReference type="ARBA" id="ARBA00022884"/>
    </source>
</evidence>
<evidence type="ECO:0000313" key="5">
    <source>
        <dbReference type="Proteomes" id="UP000028524"/>
    </source>
</evidence>
<evidence type="ECO:0000256" key="1">
    <source>
        <dbReference type="ARBA" id="ARBA00022737"/>
    </source>
</evidence>
<evidence type="ECO:0008006" key="6">
    <source>
        <dbReference type="Google" id="ProtNLM"/>
    </source>
</evidence>
<reference evidence="4 5" key="1">
    <citation type="journal article" date="2014" name="BMC Genomics">
        <title>Comparative genome sequencing reveals chemotype-specific gene clusters in the toxigenic black mold Stachybotrys.</title>
        <authorList>
            <person name="Semeiks J."/>
            <person name="Borek D."/>
            <person name="Otwinowski Z."/>
            <person name="Grishin N.V."/>
        </authorList>
    </citation>
    <scope>NUCLEOTIDE SEQUENCE [LARGE SCALE GENOMIC DNA]</scope>
    <source>
        <strain evidence="4 5">IBT 40285</strain>
    </source>
</reference>
<dbReference type="PANTHER" id="PTHR13976">
    <property type="entry name" value="HETEROGENEOUS NUCLEAR RIBONUCLEOPROTEIN-RELATED"/>
    <property type="match status" value="1"/>
</dbReference>
<dbReference type="Proteomes" id="UP000028524">
    <property type="component" value="Unassembled WGS sequence"/>
</dbReference>
<feature type="compositionally biased region" description="Polar residues" evidence="3">
    <location>
        <begin position="228"/>
        <end position="260"/>
    </location>
</feature>
<keyword evidence="1" id="KW-0677">Repeat</keyword>
<gene>
    <name evidence="4" type="ORF">S40285_06023</name>
</gene>
<dbReference type="CDD" id="cd12254">
    <property type="entry name" value="RRM_hnRNPH_ESRPs_RBM12_like"/>
    <property type="match status" value="1"/>
</dbReference>
<accession>A0A084QNX8</accession>
<keyword evidence="2" id="KW-0694">RNA-binding</keyword>
<evidence type="ECO:0000256" key="3">
    <source>
        <dbReference type="SAM" id="MobiDB-lite"/>
    </source>
</evidence>
<feature type="region of interest" description="Disordered" evidence="3">
    <location>
        <begin position="227"/>
        <end position="260"/>
    </location>
</feature>
<dbReference type="OrthoDB" id="336240at2759"/>
<name>A0A084QNX8_STAC4</name>
<dbReference type="InParanoid" id="A0A084QNX8"/>
<dbReference type="STRING" id="1283841.A0A084QNX8"/>
<feature type="compositionally biased region" description="Low complexity" evidence="3">
    <location>
        <begin position="338"/>
        <end position="357"/>
    </location>
</feature>
<dbReference type="HOGENOM" id="CLU_017544_1_0_1"/>
<dbReference type="InterPro" id="IPR050666">
    <property type="entry name" value="ESRP"/>
</dbReference>
<dbReference type="AlphaFoldDB" id="A0A084QNX8"/>